<keyword evidence="3" id="KW-1185">Reference proteome</keyword>
<gene>
    <name evidence="2" type="ORF">HT578_18330</name>
</gene>
<dbReference type="Pfam" id="PF12276">
    <property type="entry name" value="DUF3617"/>
    <property type="match status" value="1"/>
</dbReference>
<dbReference type="Proteomes" id="UP000677126">
    <property type="component" value="Chromosome"/>
</dbReference>
<dbReference type="InterPro" id="IPR022061">
    <property type="entry name" value="DUF3617"/>
</dbReference>
<dbReference type="EMBL" id="CP054856">
    <property type="protein sequence ID" value="QVM85391.1"/>
    <property type="molecule type" value="Genomic_DNA"/>
</dbReference>
<sequence>MAQGRVPFYAGLALATLALAGCSSGGDGGAGSADAAGRGEPPSLAEMKEAAKGLVKPEPGLYARTITIENFEAPGLPAEIAGQVKGMMARDRTENFCLTRAEAEEGFRDMFENVGETSNCSYDRFAVTDGALDAQMTCAHPSQGTAVMTLQGTASATTSDVTMDMKVTGGQAPMSEMNMKMRMVSKRTGDCEG</sequence>
<protein>
    <submittedName>
        <fullName evidence="2">DUF3617 domain-containing protein</fullName>
    </submittedName>
</protein>
<accession>A0ABX8EB09</accession>
<reference evidence="2 3" key="1">
    <citation type="journal article" date="2021" name="Int. J. Syst. Evol. Microbiol.">
        <title>Novosphingobium decolorationis sp. nov., an aniline blue-decolourizing bacterium isolated from East Pacific sediment.</title>
        <authorList>
            <person name="Chen X."/>
            <person name="Dong B."/>
            <person name="Chen T."/>
            <person name="Ren N."/>
            <person name="Wang J."/>
            <person name="Xu Y."/>
            <person name="Yang J."/>
            <person name="Zhu S."/>
            <person name="Chen J."/>
        </authorList>
    </citation>
    <scope>NUCLEOTIDE SEQUENCE [LARGE SCALE GENOMIC DNA]</scope>
    <source>
        <strain evidence="2 3">502str22</strain>
    </source>
</reference>
<dbReference type="PROSITE" id="PS51257">
    <property type="entry name" value="PROKAR_LIPOPROTEIN"/>
    <property type="match status" value="1"/>
</dbReference>
<organism evidence="2 3">
    <name type="scientific">Novosphingobium decolorationis</name>
    <dbReference type="NCBI Taxonomy" id="2698673"/>
    <lineage>
        <taxon>Bacteria</taxon>
        <taxon>Pseudomonadati</taxon>
        <taxon>Pseudomonadota</taxon>
        <taxon>Alphaproteobacteria</taxon>
        <taxon>Sphingomonadales</taxon>
        <taxon>Sphingomonadaceae</taxon>
        <taxon>Novosphingobium</taxon>
    </lineage>
</organism>
<evidence type="ECO:0000313" key="2">
    <source>
        <dbReference type="EMBL" id="QVM85391.1"/>
    </source>
</evidence>
<keyword evidence="1" id="KW-0732">Signal</keyword>
<evidence type="ECO:0000256" key="1">
    <source>
        <dbReference type="SAM" id="SignalP"/>
    </source>
</evidence>
<feature type="signal peptide" evidence="1">
    <location>
        <begin position="1"/>
        <end position="20"/>
    </location>
</feature>
<feature type="chain" id="PRO_5045541259" evidence="1">
    <location>
        <begin position="21"/>
        <end position="193"/>
    </location>
</feature>
<dbReference type="RefSeq" id="WP_213501005.1">
    <property type="nucleotide sequence ID" value="NZ_CP054856.1"/>
</dbReference>
<evidence type="ECO:0000313" key="3">
    <source>
        <dbReference type="Proteomes" id="UP000677126"/>
    </source>
</evidence>
<name>A0ABX8EB09_9SPHN</name>
<proteinExistence type="predicted"/>